<sequence>MGITRTIGSKLAPHAGDIAPGPVAEVVHQALDRAIRGFGPLDGAREAADNELEDQGGDVEKAIAKLISGHVRLSGVEGFATNLGGLATAAVTVPANISGLALLQCRMVGAIAHLRGHDLDDSRVRNAVLATMMGKEAVTGLVKKGKLPGTPYQIATLPASEVDARAAKAETKLREEQPDDAQQEPDVPKSRRKARTQLDRVVGSQVAAGLIADVGGKRLATFAGKRIPVVGGVIGAGSDAWNTRSVGHYAREQFRPV</sequence>
<dbReference type="OrthoDB" id="1425703at2"/>
<name>A0A1H1R370_9ACTN</name>
<gene>
    <name evidence="2" type="ORF">SAMN04488570_1580</name>
</gene>
<evidence type="ECO:0000256" key="1">
    <source>
        <dbReference type="SAM" id="MobiDB-lite"/>
    </source>
</evidence>
<dbReference type="EMBL" id="LT629757">
    <property type="protein sequence ID" value="SDS30224.1"/>
    <property type="molecule type" value="Genomic_DNA"/>
</dbReference>
<dbReference type="InterPro" id="IPR024787">
    <property type="entry name" value="EcsC"/>
</dbReference>
<dbReference type="RefSeq" id="WP_157682787.1">
    <property type="nucleotide sequence ID" value="NZ_LT629757.1"/>
</dbReference>
<reference evidence="3" key="1">
    <citation type="submission" date="2016-10" db="EMBL/GenBank/DDBJ databases">
        <authorList>
            <person name="Varghese N."/>
            <person name="Submissions S."/>
        </authorList>
    </citation>
    <scope>NUCLEOTIDE SEQUENCE [LARGE SCALE GENOMIC DNA]</scope>
    <source>
        <strain evidence="3">DSM 22127</strain>
    </source>
</reference>
<feature type="region of interest" description="Disordered" evidence="1">
    <location>
        <begin position="170"/>
        <end position="197"/>
    </location>
</feature>
<proteinExistence type="predicted"/>
<dbReference type="AlphaFoldDB" id="A0A1H1R370"/>
<organism evidence="2 3">
    <name type="scientific">Nocardioides scoriae</name>
    <dbReference type="NCBI Taxonomy" id="642780"/>
    <lineage>
        <taxon>Bacteria</taxon>
        <taxon>Bacillati</taxon>
        <taxon>Actinomycetota</taxon>
        <taxon>Actinomycetes</taxon>
        <taxon>Propionibacteriales</taxon>
        <taxon>Nocardioidaceae</taxon>
        <taxon>Nocardioides</taxon>
    </lineage>
</organism>
<dbReference type="Pfam" id="PF12787">
    <property type="entry name" value="EcsC"/>
    <property type="match status" value="1"/>
</dbReference>
<dbReference type="Proteomes" id="UP000198859">
    <property type="component" value="Chromosome I"/>
</dbReference>
<accession>A0A1H1R370</accession>
<dbReference type="STRING" id="642780.SAMN04488570_1580"/>
<protein>
    <submittedName>
        <fullName evidence="2">EcsC protein family protein</fullName>
    </submittedName>
</protein>
<evidence type="ECO:0000313" key="2">
    <source>
        <dbReference type="EMBL" id="SDS30224.1"/>
    </source>
</evidence>
<keyword evidence="3" id="KW-1185">Reference proteome</keyword>
<evidence type="ECO:0000313" key="3">
    <source>
        <dbReference type="Proteomes" id="UP000198859"/>
    </source>
</evidence>